<proteinExistence type="predicted"/>
<reference evidence="2 3" key="1">
    <citation type="submission" date="2016-12" db="EMBL/GenBank/DDBJ databases">
        <authorList>
            <person name="Song W.-J."/>
            <person name="Kurnit D.M."/>
        </authorList>
    </citation>
    <scope>NUCLEOTIDE SEQUENCE [LARGE SCALE GENOMIC DNA]</scope>
    <source>
        <strain evidence="2 3">CGB1038-1_S1</strain>
    </source>
</reference>
<evidence type="ECO:0000313" key="2">
    <source>
        <dbReference type="EMBL" id="ONN40450.1"/>
    </source>
</evidence>
<evidence type="ECO:0000313" key="3">
    <source>
        <dbReference type="Proteomes" id="UP000189299"/>
    </source>
</evidence>
<feature type="transmembrane region" description="Helical" evidence="1">
    <location>
        <begin position="34"/>
        <end position="51"/>
    </location>
</feature>
<keyword evidence="1" id="KW-0472">Membrane</keyword>
<sequence>MKRKNLYNYKKALNVPYMVQKLTKKFSLENPIKVTKIAVFALTLLSLFTIFKPLMIMLGVIPGLDLACYALIPISVTMMYDSVEPDGLKIYHYLWDSVSYILQYKLIPKRIYQDKKYRAEVDEKIQFEKMG</sequence>
<dbReference type="RefSeq" id="WP_077152096.1">
    <property type="nucleotide sequence ID" value="NZ_CABMMO010000021.1"/>
</dbReference>
<name>A0A1V2UBH1_ENTMU</name>
<dbReference type="Proteomes" id="UP000189299">
    <property type="component" value="Unassembled WGS sequence"/>
</dbReference>
<comment type="caution">
    <text evidence="2">The sequence shown here is derived from an EMBL/GenBank/DDBJ whole genome shotgun (WGS) entry which is preliminary data.</text>
</comment>
<dbReference type="AlphaFoldDB" id="A0A1V2UBH1"/>
<evidence type="ECO:0008006" key="4">
    <source>
        <dbReference type="Google" id="ProtNLM"/>
    </source>
</evidence>
<dbReference type="InterPro" id="IPR025608">
    <property type="entry name" value="TcpE"/>
</dbReference>
<keyword evidence="1" id="KW-1133">Transmembrane helix</keyword>
<evidence type="ECO:0000256" key="1">
    <source>
        <dbReference type="SAM" id="Phobius"/>
    </source>
</evidence>
<protein>
    <recommendedName>
        <fullName evidence="4">Conjugal transfer protein</fullName>
    </recommendedName>
</protein>
<accession>A0A1V2UBH1</accession>
<keyword evidence="1" id="KW-0812">Transmembrane</keyword>
<dbReference type="OrthoDB" id="2189559at2"/>
<dbReference type="Pfam" id="PF12648">
    <property type="entry name" value="TcpE"/>
    <property type="match status" value="1"/>
</dbReference>
<dbReference type="EMBL" id="MSTR01000021">
    <property type="protein sequence ID" value="ONN40450.1"/>
    <property type="molecule type" value="Genomic_DNA"/>
</dbReference>
<gene>
    <name evidence="2" type="ORF">BTN92_15090</name>
</gene>
<organism evidence="2 3">
    <name type="scientific">Enterococcus mundtii</name>
    <dbReference type="NCBI Taxonomy" id="53346"/>
    <lineage>
        <taxon>Bacteria</taxon>
        <taxon>Bacillati</taxon>
        <taxon>Bacillota</taxon>
        <taxon>Bacilli</taxon>
        <taxon>Lactobacillales</taxon>
        <taxon>Enterococcaceae</taxon>
        <taxon>Enterococcus</taxon>
    </lineage>
</organism>